<dbReference type="RefSeq" id="WP_154729594.1">
    <property type="nucleotide sequence ID" value="NZ_SZYE01000071.1"/>
</dbReference>
<feature type="non-terminal residue" evidence="2">
    <location>
        <position position="1"/>
    </location>
</feature>
<evidence type="ECO:0000313" key="2">
    <source>
        <dbReference type="EMBL" id="TKR23627.1"/>
    </source>
</evidence>
<evidence type="ECO:0000313" key="3">
    <source>
        <dbReference type="Proteomes" id="UP000308121"/>
    </source>
</evidence>
<dbReference type="Proteomes" id="UP000308121">
    <property type="component" value="Unassembled WGS sequence"/>
</dbReference>
<comment type="caution">
    <text evidence="2">The sequence shown here is derived from an EMBL/GenBank/DDBJ whole genome shotgun (WGS) entry which is preliminary data.</text>
</comment>
<dbReference type="Gene3D" id="3.30.1380.10">
    <property type="match status" value="1"/>
</dbReference>
<accession>A0A7Z8NQJ9</accession>
<feature type="domain" description="Peptidase M15C" evidence="1">
    <location>
        <begin position="130"/>
        <end position="206"/>
    </location>
</feature>
<dbReference type="AlphaFoldDB" id="A0A7Z8NQJ9"/>
<reference evidence="2 3" key="1">
    <citation type="submission" date="2019-05" db="EMBL/GenBank/DDBJ databases">
        <title>Genome sequence of Cellulomonas hominis strain CS1.</title>
        <authorList>
            <person name="Belmont J."/>
            <person name="Maclea K.S."/>
        </authorList>
    </citation>
    <scope>NUCLEOTIDE SEQUENCE [LARGE SCALE GENOMIC DNA]</scope>
    <source>
        <strain evidence="2 3">CS1</strain>
    </source>
</reference>
<protein>
    <submittedName>
        <fullName evidence="2">M15 family metallopeptidase</fullName>
    </submittedName>
</protein>
<organism evidence="2 3">
    <name type="scientific">Cellulomonas hominis</name>
    <dbReference type="NCBI Taxonomy" id="156981"/>
    <lineage>
        <taxon>Bacteria</taxon>
        <taxon>Bacillati</taxon>
        <taxon>Actinomycetota</taxon>
        <taxon>Actinomycetes</taxon>
        <taxon>Micrococcales</taxon>
        <taxon>Cellulomonadaceae</taxon>
        <taxon>Cellulomonas</taxon>
    </lineage>
</organism>
<dbReference type="InterPro" id="IPR009045">
    <property type="entry name" value="Zn_M74/Hedgehog-like"/>
</dbReference>
<name>A0A7Z8NQJ9_9CELL</name>
<dbReference type="GO" id="GO:0008233">
    <property type="term" value="F:peptidase activity"/>
    <property type="evidence" value="ECO:0007669"/>
    <property type="project" value="InterPro"/>
</dbReference>
<dbReference type="SUPFAM" id="SSF55166">
    <property type="entry name" value="Hedgehog/DD-peptidase"/>
    <property type="match status" value="1"/>
</dbReference>
<dbReference type="InterPro" id="IPR039561">
    <property type="entry name" value="Peptidase_M15C"/>
</dbReference>
<dbReference type="EMBL" id="SZYE01000071">
    <property type="protein sequence ID" value="TKR23627.1"/>
    <property type="molecule type" value="Genomic_DNA"/>
</dbReference>
<evidence type="ECO:0000259" key="1">
    <source>
        <dbReference type="Pfam" id="PF13539"/>
    </source>
</evidence>
<dbReference type="Pfam" id="PF13539">
    <property type="entry name" value="Peptidase_M15_4"/>
    <property type="match status" value="1"/>
</dbReference>
<dbReference type="OrthoDB" id="9799970at2"/>
<gene>
    <name evidence="2" type="ORF">FA014_10295</name>
</gene>
<proteinExistence type="predicted"/>
<sequence>AVLAPDAAWADHGAVAADAYALGYAGTVGPITPELAARMSSSWRPGCPVPLADLRHVTVTYRDVGGGAATGELVVHADVADSVVAVFGELFALGYPIRSMRLVDDFGGSDDASMAADNTSAFNCRPISRGTGWSEHAYGRAIDLNPVENPYVRGSLVLPPEGVPFADRPDAPGVVHAGDAVVRAFAAHGWRWGGDWSSPVDYQHFSTTGR</sequence>